<dbReference type="GO" id="GO:0005737">
    <property type="term" value="C:cytoplasm"/>
    <property type="evidence" value="ECO:0007669"/>
    <property type="project" value="TreeGrafter"/>
</dbReference>
<dbReference type="SUPFAM" id="SSF46934">
    <property type="entry name" value="UBA-like"/>
    <property type="match status" value="1"/>
</dbReference>
<organism evidence="2 3">
    <name type="scientific">Mytilus galloprovincialis</name>
    <name type="common">Mediterranean mussel</name>
    <dbReference type="NCBI Taxonomy" id="29158"/>
    <lineage>
        <taxon>Eukaryota</taxon>
        <taxon>Metazoa</taxon>
        <taxon>Spiralia</taxon>
        <taxon>Lophotrochozoa</taxon>
        <taxon>Mollusca</taxon>
        <taxon>Bivalvia</taxon>
        <taxon>Autobranchia</taxon>
        <taxon>Pteriomorphia</taxon>
        <taxon>Mytilida</taxon>
        <taxon>Mytiloidea</taxon>
        <taxon>Mytilidae</taxon>
        <taxon>Mytilinae</taxon>
        <taxon>Mytilus</taxon>
    </lineage>
</organism>
<gene>
    <name evidence="2" type="ORF">MGAL_10B059960</name>
</gene>
<dbReference type="AlphaFoldDB" id="A0A8B6BT46"/>
<comment type="similarity">
    <text evidence="1">Belongs to the SPATS2 family.</text>
</comment>
<proteinExistence type="inferred from homology"/>
<dbReference type="EMBL" id="UYJE01000677">
    <property type="protein sequence ID" value="VDH95141.1"/>
    <property type="molecule type" value="Genomic_DNA"/>
</dbReference>
<dbReference type="Proteomes" id="UP000596742">
    <property type="component" value="Unassembled WGS sequence"/>
</dbReference>
<evidence type="ECO:0000313" key="2">
    <source>
        <dbReference type="EMBL" id="VDH95141.1"/>
    </source>
</evidence>
<evidence type="ECO:0000256" key="1">
    <source>
        <dbReference type="ARBA" id="ARBA00007105"/>
    </source>
</evidence>
<protein>
    <submittedName>
        <fullName evidence="2">Uncharacterized protein</fullName>
    </submittedName>
</protein>
<dbReference type="InterPro" id="IPR009060">
    <property type="entry name" value="UBA-like_sf"/>
</dbReference>
<dbReference type="PANTHER" id="PTHR15623:SF11">
    <property type="entry name" value="SPERMATOGENESIS-ASSOCIATED SERINE-RICH PROTEIN 2"/>
    <property type="match status" value="1"/>
</dbReference>
<accession>A0A8B6BT46</accession>
<evidence type="ECO:0000313" key="3">
    <source>
        <dbReference type="Proteomes" id="UP000596742"/>
    </source>
</evidence>
<sequence length="54" mass="6116">MAETSHLQDNIKEKVNAVREVVPGKSNNEIILVLQFYDYNVEKAIQGYVEGMSC</sequence>
<dbReference type="PANTHER" id="PTHR15623">
    <property type="entry name" value="SPERMATOGENESIS-ASSOCIATED SERINE-RICH PROTEIN 2-RELATED"/>
    <property type="match status" value="1"/>
</dbReference>
<reference evidence="2" key="1">
    <citation type="submission" date="2018-11" db="EMBL/GenBank/DDBJ databases">
        <authorList>
            <person name="Alioto T."/>
            <person name="Alioto T."/>
        </authorList>
    </citation>
    <scope>NUCLEOTIDE SEQUENCE</scope>
</reference>
<keyword evidence="3" id="KW-1185">Reference proteome</keyword>
<name>A0A8B6BT46_MYTGA</name>
<dbReference type="InterPro" id="IPR009816">
    <property type="entry name" value="SPATS2-like"/>
</dbReference>
<dbReference type="OrthoDB" id="6136201at2759"/>
<comment type="caution">
    <text evidence="2">The sequence shown here is derived from an EMBL/GenBank/DDBJ whole genome shotgun (WGS) entry which is preliminary data.</text>
</comment>